<dbReference type="AlphaFoldDB" id="A0A7W6FN95"/>
<reference evidence="1 2" key="1">
    <citation type="submission" date="2020-08" db="EMBL/GenBank/DDBJ databases">
        <title>Genomic Encyclopedia of Type Strains, Phase IV (KMG-IV): sequencing the most valuable type-strain genomes for metagenomic binning, comparative biology and taxonomic classification.</title>
        <authorList>
            <person name="Goeker M."/>
        </authorList>
    </citation>
    <scope>NUCLEOTIDE SEQUENCE [LARGE SCALE GENOMIC DNA]</scope>
    <source>
        <strain evidence="1 2">DSM 19331</strain>
    </source>
</reference>
<evidence type="ECO:0000313" key="2">
    <source>
        <dbReference type="Proteomes" id="UP000545490"/>
    </source>
</evidence>
<dbReference type="Proteomes" id="UP000545490">
    <property type="component" value="Unassembled WGS sequence"/>
</dbReference>
<gene>
    <name evidence="1" type="ORF">GGQ65_007145</name>
</gene>
<accession>A0A7W6FN95</accession>
<name>A0A7W6FN95_9HYPH</name>
<protein>
    <submittedName>
        <fullName evidence="1">Uncharacterized protein</fullName>
    </submittedName>
</protein>
<sequence>MYKFKFPTSRGHYAWNEYLDFVMTDSASDQKTAMKAGFFSGEIEGFRT</sequence>
<organism evidence="1 2">
    <name type="scientific">Rhizobium fabae</name>
    <dbReference type="NCBI Taxonomy" id="573179"/>
    <lineage>
        <taxon>Bacteria</taxon>
        <taxon>Pseudomonadati</taxon>
        <taxon>Pseudomonadota</taxon>
        <taxon>Alphaproteobacteria</taxon>
        <taxon>Hyphomicrobiales</taxon>
        <taxon>Rhizobiaceae</taxon>
        <taxon>Rhizobium/Agrobacterium group</taxon>
        <taxon>Rhizobium</taxon>
    </lineage>
</organism>
<dbReference type="EMBL" id="JACIDG010000042">
    <property type="protein sequence ID" value="MBB3919789.1"/>
    <property type="molecule type" value="Genomic_DNA"/>
</dbReference>
<proteinExistence type="predicted"/>
<comment type="caution">
    <text evidence="1">The sequence shown here is derived from an EMBL/GenBank/DDBJ whole genome shotgun (WGS) entry which is preliminary data.</text>
</comment>
<feature type="non-terminal residue" evidence="1">
    <location>
        <position position="48"/>
    </location>
</feature>
<evidence type="ECO:0000313" key="1">
    <source>
        <dbReference type="EMBL" id="MBB3919789.1"/>
    </source>
</evidence>